<feature type="transmembrane region" description="Helical" evidence="1">
    <location>
        <begin position="161"/>
        <end position="183"/>
    </location>
</feature>
<evidence type="ECO:0008006" key="4">
    <source>
        <dbReference type="Google" id="ProtNLM"/>
    </source>
</evidence>
<name>A0AA41K5U6_9FIRM</name>
<feature type="transmembrane region" description="Helical" evidence="1">
    <location>
        <begin position="20"/>
        <end position="39"/>
    </location>
</feature>
<dbReference type="InterPro" id="IPR049576">
    <property type="entry name" value="HDC-like"/>
</dbReference>
<evidence type="ECO:0000313" key="2">
    <source>
        <dbReference type="EMBL" id="MBT9810148.1"/>
    </source>
</evidence>
<feature type="transmembrane region" description="Helical" evidence="1">
    <location>
        <begin position="251"/>
        <end position="271"/>
    </location>
</feature>
<dbReference type="Proteomes" id="UP000708338">
    <property type="component" value="Unassembled WGS sequence"/>
</dbReference>
<keyword evidence="1" id="KW-1133">Transmembrane helix</keyword>
<feature type="transmembrane region" description="Helical" evidence="1">
    <location>
        <begin position="283"/>
        <end position="300"/>
    </location>
</feature>
<dbReference type="EMBL" id="WQPS01000012">
    <property type="protein sequence ID" value="MBT9810148.1"/>
    <property type="molecule type" value="Genomic_DNA"/>
</dbReference>
<keyword evidence="1" id="KW-0812">Transmembrane</keyword>
<dbReference type="CDD" id="cd21416">
    <property type="entry name" value="HDC_protein"/>
    <property type="match status" value="1"/>
</dbReference>
<sequence length="411" mass="44291">MAVAYLYFGIYKIAIGEAQWDVQTAFLTMLILVIIGEVISTATKAFVPSMFITAVLFVIGFWTFLPADILQQGGVAANLPTFLVMMMVVHLGTMLDIQELIDQWKTVVVTLAGMLGILVVILTVGTLVLGKETAAVAAPPLTGGFVAAMMMQSVAPTEHLAILAMAVYVLQGFVGYPLTSICLKKEGYSVLNQYRKGTWQTAAVQKTAAAEENKHVLFPQLPGKYKSDFTYLFTMVILTVMSGYLDKLSGGYISKFVWALILGVFATAFGFTEKNVLVRSRSMGFVYTIIMMFVFSQLSSCTPDTVVQLIKDFAILIVLSTVGIAVFAIPLGKKLGMSTPMAFALGLGSIAGGFPASYTLSVEAAKVCAENEEEYQVLEQHMLPKTLVAGFVSATSGSVFIAGAVMAMFFK</sequence>
<gene>
    <name evidence="2" type="ORF">GPL26_10915</name>
</gene>
<feature type="transmembrane region" description="Helical" evidence="1">
    <location>
        <begin position="107"/>
        <end position="129"/>
    </location>
</feature>
<comment type="caution">
    <text evidence="2">The sequence shown here is derived from an EMBL/GenBank/DDBJ whole genome shotgun (WGS) entry which is preliminary data.</text>
</comment>
<reference evidence="2" key="1">
    <citation type="journal article" date="2021" name="Gut Microbes">
        <title>A synthetic consortium of 100 gut commensals modulates the composition and function in a colon model of the microbiome of elderly subjects.</title>
        <authorList>
            <person name="Perez M."/>
            <person name="Ntemiri A."/>
            <person name="Tan H."/>
            <person name="Harris H.M.B."/>
            <person name="Roager H.M."/>
            <person name="Ribiere C."/>
            <person name="O'Toole P.W."/>
        </authorList>
    </citation>
    <scope>NUCLEOTIDE SEQUENCE</scope>
    <source>
        <strain evidence="2">MCC335</strain>
    </source>
</reference>
<evidence type="ECO:0000313" key="3">
    <source>
        <dbReference type="Proteomes" id="UP000708338"/>
    </source>
</evidence>
<keyword evidence="1" id="KW-0472">Membrane</keyword>
<dbReference type="AlphaFoldDB" id="A0AA41K5U6"/>
<feature type="transmembrane region" description="Helical" evidence="1">
    <location>
        <begin position="306"/>
        <end position="329"/>
    </location>
</feature>
<feature type="transmembrane region" description="Helical" evidence="1">
    <location>
        <begin position="45"/>
        <end position="65"/>
    </location>
</feature>
<feature type="transmembrane region" description="Helical" evidence="1">
    <location>
        <begin position="77"/>
        <end position="95"/>
    </location>
</feature>
<accession>A0AA41K5U6</accession>
<feature type="transmembrane region" description="Helical" evidence="1">
    <location>
        <begin position="387"/>
        <end position="410"/>
    </location>
</feature>
<protein>
    <recommendedName>
        <fullName evidence="4">Na+/glutamate symporter</fullName>
    </recommendedName>
</protein>
<proteinExistence type="predicted"/>
<feature type="transmembrane region" description="Helical" evidence="1">
    <location>
        <begin position="229"/>
        <end position="245"/>
    </location>
</feature>
<evidence type="ECO:0000256" key="1">
    <source>
        <dbReference type="SAM" id="Phobius"/>
    </source>
</evidence>
<organism evidence="2 3">
    <name type="scientific">Enterocloster citroniae</name>
    <dbReference type="NCBI Taxonomy" id="358743"/>
    <lineage>
        <taxon>Bacteria</taxon>
        <taxon>Bacillati</taxon>
        <taxon>Bacillota</taxon>
        <taxon>Clostridia</taxon>
        <taxon>Lachnospirales</taxon>
        <taxon>Lachnospiraceae</taxon>
        <taxon>Enterocloster</taxon>
    </lineage>
</organism>